<sequence>MTQIVAPSLSHTASFANSAVRDAAAERPLRVVLWGTYDVGKPRTRILRDGLTEIGVEVTEIHADVWSSDADKSQLSRTRMIWRLFQLLIAYPALIYRYLRAPAHDLVIVPYMGQFDVIVLWPFAKLRGRPVVLDLFLSLYDTIVNDRRMVKHDTLIARCLKRVERLSCRSADRVLLDTQTHANRIATLFDLDPATVDAVPVGAEPGAFSNVPPRRPHDGPTRILFYGQLIPLHGVETIMQAALSERGRQYDWHIIGSGQDQSTVAEALEAGDCAHVTWDRWVPYADLALAIEKADICLGIFGTSDKAASVVPNKVYQSLFAKRSVITRDTPAMHEIFSQSDPALKLVPAADPAALLDAVAELEKDGFPAIFPELLESAQPARIAENLCEKLVPLVKRT</sequence>
<dbReference type="GO" id="GO:0009103">
    <property type="term" value="P:lipopolysaccharide biosynthetic process"/>
    <property type="evidence" value="ECO:0007669"/>
    <property type="project" value="TreeGrafter"/>
</dbReference>
<dbReference type="PANTHER" id="PTHR46401">
    <property type="entry name" value="GLYCOSYLTRANSFERASE WBBK-RELATED"/>
    <property type="match status" value="1"/>
</dbReference>
<name>A0A7W6M739_9RHOB</name>
<dbReference type="GO" id="GO:0016757">
    <property type="term" value="F:glycosyltransferase activity"/>
    <property type="evidence" value="ECO:0007669"/>
    <property type="project" value="TreeGrafter"/>
</dbReference>
<dbReference type="SUPFAM" id="SSF53756">
    <property type="entry name" value="UDP-Glycosyltransferase/glycogen phosphorylase"/>
    <property type="match status" value="1"/>
</dbReference>
<protein>
    <submittedName>
        <fullName evidence="3">Glycosyltransferase involved in cell wall biosynthesis</fullName>
    </submittedName>
</protein>
<dbReference type="AlphaFoldDB" id="A0A7W6M739"/>
<evidence type="ECO:0000256" key="1">
    <source>
        <dbReference type="ARBA" id="ARBA00022679"/>
    </source>
</evidence>
<dbReference type="Pfam" id="PF13692">
    <property type="entry name" value="Glyco_trans_1_4"/>
    <property type="match status" value="1"/>
</dbReference>
<dbReference type="Gene3D" id="3.40.50.2000">
    <property type="entry name" value="Glycogen Phosphorylase B"/>
    <property type="match status" value="2"/>
</dbReference>
<dbReference type="InterPro" id="IPR028098">
    <property type="entry name" value="Glyco_trans_4-like_N"/>
</dbReference>
<dbReference type="EMBL" id="JACIFU010000001">
    <property type="protein sequence ID" value="MBB4173307.1"/>
    <property type="molecule type" value="Genomic_DNA"/>
</dbReference>
<gene>
    <name evidence="3" type="ORF">GGR93_001068</name>
</gene>
<keyword evidence="1 3" id="KW-0808">Transferase</keyword>
<proteinExistence type="predicted"/>
<dbReference type="Pfam" id="PF13579">
    <property type="entry name" value="Glyco_trans_4_4"/>
    <property type="match status" value="1"/>
</dbReference>
<keyword evidence="4" id="KW-1185">Reference proteome</keyword>
<evidence type="ECO:0000313" key="4">
    <source>
        <dbReference type="Proteomes" id="UP000565745"/>
    </source>
</evidence>
<organism evidence="3 4">
    <name type="scientific">Sulfitobacter noctilucicola</name>
    <dbReference type="NCBI Taxonomy" id="1342301"/>
    <lineage>
        <taxon>Bacteria</taxon>
        <taxon>Pseudomonadati</taxon>
        <taxon>Pseudomonadota</taxon>
        <taxon>Alphaproteobacteria</taxon>
        <taxon>Rhodobacterales</taxon>
        <taxon>Roseobacteraceae</taxon>
        <taxon>Sulfitobacter</taxon>
    </lineage>
</organism>
<reference evidence="3 4" key="1">
    <citation type="submission" date="2020-08" db="EMBL/GenBank/DDBJ databases">
        <title>Genomic Encyclopedia of Type Strains, Phase IV (KMG-IV): sequencing the most valuable type-strain genomes for metagenomic binning, comparative biology and taxonomic classification.</title>
        <authorList>
            <person name="Goeker M."/>
        </authorList>
    </citation>
    <scope>NUCLEOTIDE SEQUENCE [LARGE SCALE GENOMIC DNA]</scope>
    <source>
        <strain evidence="3 4">DSM 101015</strain>
    </source>
</reference>
<evidence type="ECO:0000259" key="2">
    <source>
        <dbReference type="Pfam" id="PF13579"/>
    </source>
</evidence>
<dbReference type="Proteomes" id="UP000565745">
    <property type="component" value="Unassembled WGS sequence"/>
</dbReference>
<dbReference type="PANTHER" id="PTHR46401:SF2">
    <property type="entry name" value="GLYCOSYLTRANSFERASE WBBK-RELATED"/>
    <property type="match status" value="1"/>
</dbReference>
<dbReference type="OrthoDB" id="9790710at2"/>
<dbReference type="RefSeq" id="WP_025054653.1">
    <property type="nucleotide sequence ID" value="NZ_JACIFU010000001.1"/>
</dbReference>
<evidence type="ECO:0000313" key="3">
    <source>
        <dbReference type="EMBL" id="MBB4173307.1"/>
    </source>
</evidence>
<accession>A0A7W6M739</accession>
<feature type="domain" description="Glycosyltransferase subfamily 4-like N-terminal" evidence="2">
    <location>
        <begin position="48"/>
        <end position="202"/>
    </location>
</feature>
<comment type="caution">
    <text evidence="3">The sequence shown here is derived from an EMBL/GenBank/DDBJ whole genome shotgun (WGS) entry which is preliminary data.</text>
</comment>